<dbReference type="Pfam" id="PF09364">
    <property type="entry name" value="XFP_N"/>
    <property type="match status" value="1"/>
</dbReference>
<evidence type="ECO:0000313" key="3">
    <source>
        <dbReference type="EMBL" id="GMA21295.1"/>
    </source>
</evidence>
<sequence>MTTPVADTPLTEDIRHDLAHPTTEDIAHLDAWWRAANYLTVGQIYLMANPLLREPLVSDDIKPRLLGHWGTSPGLAFIYAHASRLIRKTGQPMIYLAGPGHGGPALVAAAYLEGSTPSAFPRSPRTSTASAASSASSPRPAASRATPRSPRPARSTRAASSATR</sequence>
<dbReference type="EMBL" id="BSUJ01000001">
    <property type="protein sequence ID" value="GMA21295.1"/>
    <property type="molecule type" value="Genomic_DNA"/>
</dbReference>
<accession>A0ABQ6HS42</accession>
<comment type="caution">
    <text evidence="3">The sequence shown here is derived from an EMBL/GenBank/DDBJ whole genome shotgun (WGS) entry which is preliminary data.</text>
</comment>
<reference evidence="4" key="1">
    <citation type="journal article" date="2019" name="Int. J. Syst. Evol. Microbiol.">
        <title>The Global Catalogue of Microorganisms (GCM) 10K type strain sequencing project: providing services to taxonomists for standard genome sequencing and annotation.</title>
        <authorList>
            <consortium name="The Broad Institute Genomics Platform"/>
            <consortium name="The Broad Institute Genome Sequencing Center for Infectious Disease"/>
            <person name="Wu L."/>
            <person name="Ma J."/>
        </authorList>
    </citation>
    <scope>NUCLEOTIDE SEQUENCE [LARGE SCALE GENOMIC DNA]</scope>
    <source>
        <strain evidence="4">NBRC 105830</strain>
    </source>
</reference>
<dbReference type="InterPro" id="IPR005593">
    <property type="entry name" value="Xul5P/Fru6P_PKetolase"/>
</dbReference>
<feature type="compositionally biased region" description="Low complexity" evidence="1">
    <location>
        <begin position="121"/>
        <end position="164"/>
    </location>
</feature>
<gene>
    <name evidence="3" type="ORF">GCM10025862_33160</name>
</gene>
<dbReference type="PANTHER" id="PTHR31273">
    <property type="entry name" value="PHOSPHOKETOLASE-RELATED"/>
    <property type="match status" value="1"/>
</dbReference>
<feature type="domain" description="Xylulose 5-phosphate/Fructose 6-phosphate phosphoketolase N-terminal" evidence="2">
    <location>
        <begin position="22"/>
        <end position="126"/>
    </location>
</feature>
<dbReference type="Proteomes" id="UP001157109">
    <property type="component" value="Unassembled WGS sequence"/>
</dbReference>
<organism evidence="3 4">
    <name type="scientific">Arsenicicoccus piscis</name>
    <dbReference type="NCBI Taxonomy" id="673954"/>
    <lineage>
        <taxon>Bacteria</taxon>
        <taxon>Bacillati</taxon>
        <taxon>Actinomycetota</taxon>
        <taxon>Actinomycetes</taxon>
        <taxon>Micrococcales</taxon>
        <taxon>Intrasporangiaceae</taxon>
        <taxon>Arsenicicoccus</taxon>
    </lineage>
</organism>
<evidence type="ECO:0000256" key="1">
    <source>
        <dbReference type="SAM" id="MobiDB-lite"/>
    </source>
</evidence>
<dbReference type="InterPro" id="IPR029061">
    <property type="entry name" value="THDP-binding"/>
</dbReference>
<protein>
    <recommendedName>
        <fullName evidence="2">Xylulose 5-phosphate/Fructose 6-phosphate phosphoketolase N-terminal domain-containing protein</fullName>
    </recommendedName>
</protein>
<feature type="region of interest" description="Disordered" evidence="1">
    <location>
        <begin position="117"/>
        <end position="164"/>
    </location>
</feature>
<keyword evidence="4" id="KW-1185">Reference proteome</keyword>
<evidence type="ECO:0000259" key="2">
    <source>
        <dbReference type="Pfam" id="PF09364"/>
    </source>
</evidence>
<dbReference type="InterPro" id="IPR018970">
    <property type="entry name" value="Xul5P/Fru6P_PKetolase_N"/>
</dbReference>
<dbReference type="PANTHER" id="PTHR31273:SF0">
    <property type="entry name" value="PHOSPHOKETOLASE-RELATED"/>
    <property type="match status" value="1"/>
</dbReference>
<evidence type="ECO:0000313" key="4">
    <source>
        <dbReference type="Proteomes" id="UP001157109"/>
    </source>
</evidence>
<name>A0ABQ6HS42_9MICO</name>
<proteinExistence type="predicted"/>
<dbReference type="SUPFAM" id="SSF52518">
    <property type="entry name" value="Thiamin diphosphate-binding fold (THDP-binding)"/>
    <property type="match status" value="1"/>
</dbReference>
<dbReference type="Gene3D" id="3.40.50.970">
    <property type="match status" value="1"/>
</dbReference>